<dbReference type="InterPro" id="IPR003439">
    <property type="entry name" value="ABC_transporter-like_ATP-bd"/>
</dbReference>
<dbReference type="InterPro" id="IPR003593">
    <property type="entry name" value="AAA+_ATPase"/>
</dbReference>
<keyword evidence="2" id="KW-0813">Transport</keyword>
<organism evidence="6 7">
    <name type="scientific">Phytopseudomonas daroniae</name>
    <dbReference type="NCBI Taxonomy" id="2487519"/>
    <lineage>
        <taxon>Bacteria</taxon>
        <taxon>Pseudomonadati</taxon>
        <taxon>Pseudomonadota</taxon>
        <taxon>Gammaproteobacteria</taxon>
        <taxon>Pseudomonadales</taxon>
        <taxon>Pseudomonadaceae</taxon>
        <taxon>Phytopseudomonas</taxon>
    </lineage>
</organism>
<evidence type="ECO:0000256" key="1">
    <source>
        <dbReference type="ARBA" id="ARBA00005417"/>
    </source>
</evidence>
<comment type="similarity">
    <text evidence="1">Belongs to the ABC transporter superfamily.</text>
</comment>
<dbReference type="SMART" id="SM00382">
    <property type="entry name" value="AAA"/>
    <property type="match status" value="1"/>
</dbReference>
<feature type="domain" description="ABC transporter" evidence="5">
    <location>
        <begin position="7"/>
        <end position="239"/>
    </location>
</feature>
<gene>
    <name evidence="6" type="ORF">DNK06_17915</name>
</gene>
<dbReference type="GO" id="GO:0016887">
    <property type="term" value="F:ATP hydrolysis activity"/>
    <property type="evidence" value="ECO:0007669"/>
    <property type="project" value="InterPro"/>
</dbReference>
<evidence type="ECO:0000313" key="6">
    <source>
        <dbReference type="EMBL" id="TBU74981.1"/>
    </source>
</evidence>
<evidence type="ECO:0000256" key="3">
    <source>
        <dbReference type="ARBA" id="ARBA00022741"/>
    </source>
</evidence>
<dbReference type="InterPro" id="IPR050166">
    <property type="entry name" value="ABC_transporter_ATP-bind"/>
</dbReference>
<evidence type="ECO:0000313" key="7">
    <source>
        <dbReference type="Proteomes" id="UP000292302"/>
    </source>
</evidence>
<dbReference type="InterPro" id="IPR027417">
    <property type="entry name" value="P-loop_NTPase"/>
</dbReference>
<evidence type="ECO:0000259" key="5">
    <source>
        <dbReference type="PROSITE" id="PS50893"/>
    </source>
</evidence>
<dbReference type="AlphaFoldDB" id="A0A4Q9QJA2"/>
<reference evidence="6 7" key="1">
    <citation type="submission" date="2018-06" db="EMBL/GenBank/DDBJ databases">
        <title>Three novel Pseudomonas species isolated from symptomatic oak.</title>
        <authorList>
            <person name="Bueno-Gonzalez V."/>
            <person name="Brady C."/>
        </authorList>
    </citation>
    <scope>NUCLEOTIDE SEQUENCE [LARGE SCALE GENOMIC DNA]</scope>
    <source>
        <strain evidence="6 7">P9A</strain>
    </source>
</reference>
<dbReference type="PANTHER" id="PTHR42788:SF13">
    <property type="entry name" value="ALIPHATIC SULFONATES IMPORT ATP-BINDING PROTEIN SSUB"/>
    <property type="match status" value="1"/>
</dbReference>
<protein>
    <submittedName>
        <fullName evidence="6">Nitrate ABC transporter ATP-binding protein</fullName>
    </submittedName>
</protein>
<sequence>MTGQSMISISKLCKSFYTADRHTHMALDDINLEIREGEFVSILGPSGCGKSTLLYMLGGFVAQSSGKLVAQGRTISGPGPDRGPVFQEFALFPWKTVIGNVMYGLREQGVGRREARERAMALLIKVNLADYADFYPKELSGGMRQRVAIARTLAYDPAILLMDEPFGALDAHTRTVLQNELLDIWERDRKTVMFVTHGVDEAVFLSDRVVVMTRSPGRIKEIVDIDLPRPRVRSELLVNRRYQDYIVYLEQLIEDVHLEARSV</sequence>
<keyword evidence="3" id="KW-0547">Nucleotide-binding</keyword>
<dbReference type="RefSeq" id="WP_131181367.1">
    <property type="nucleotide sequence ID" value="NZ_QJUI01000016.1"/>
</dbReference>
<accession>A0A4Q9QJA2</accession>
<dbReference type="SUPFAM" id="SSF52540">
    <property type="entry name" value="P-loop containing nucleoside triphosphate hydrolases"/>
    <property type="match status" value="1"/>
</dbReference>
<dbReference type="CDD" id="cd03293">
    <property type="entry name" value="ABC_NrtD_SsuB_transporters"/>
    <property type="match status" value="1"/>
</dbReference>
<dbReference type="OrthoDB" id="9802264at2"/>
<comment type="caution">
    <text evidence="6">The sequence shown here is derived from an EMBL/GenBank/DDBJ whole genome shotgun (WGS) entry which is preliminary data.</text>
</comment>
<dbReference type="InterPro" id="IPR017871">
    <property type="entry name" value="ABC_transporter-like_CS"/>
</dbReference>
<proteinExistence type="inferred from homology"/>
<evidence type="ECO:0000256" key="2">
    <source>
        <dbReference type="ARBA" id="ARBA00022448"/>
    </source>
</evidence>
<dbReference type="PROSITE" id="PS00211">
    <property type="entry name" value="ABC_TRANSPORTER_1"/>
    <property type="match status" value="1"/>
</dbReference>
<name>A0A4Q9QJA2_9GAMM</name>
<dbReference type="EMBL" id="QJUI01000016">
    <property type="protein sequence ID" value="TBU74981.1"/>
    <property type="molecule type" value="Genomic_DNA"/>
</dbReference>
<evidence type="ECO:0000256" key="4">
    <source>
        <dbReference type="ARBA" id="ARBA00022840"/>
    </source>
</evidence>
<dbReference type="Pfam" id="PF00005">
    <property type="entry name" value="ABC_tran"/>
    <property type="match status" value="1"/>
</dbReference>
<dbReference type="PANTHER" id="PTHR42788">
    <property type="entry name" value="TAURINE IMPORT ATP-BINDING PROTEIN-RELATED"/>
    <property type="match status" value="1"/>
</dbReference>
<dbReference type="Proteomes" id="UP000292302">
    <property type="component" value="Unassembled WGS sequence"/>
</dbReference>
<keyword evidence="4 6" id="KW-0067">ATP-binding</keyword>
<dbReference type="Gene3D" id="3.40.50.300">
    <property type="entry name" value="P-loop containing nucleotide triphosphate hydrolases"/>
    <property type="match status" value="1"/>
</dbReference>
<dbReference type="GO" id="GO:0005524">
    <property type="term" value="F:ATP binding"/>
    <property type="evidence" value="ECO:0007669"/>
    <property type="project" value="UniProtKB-KW"/>
</dbReference>
<dbReference type="PROSITE" id="PS50893">
    <property type="entry name" value="ABC_TRANSPORTER_2"/>
    <property type="match status" value="1"/>
</dbReference>
<keyword evidence="7" id="KW-1185">Reference proteome</keyword>